<evidence type="ECO:0000313" key="16">
    <source>
        <dbReference type="Proteomes" id="UP000827892"/>
    </source>
</evidence>
<dbReference type="Gene3D" id="1.10.565.10">
    <property type="entry name" value="Retinoid X Receptor"/>
    <property type="match status" value="1"/>
</dbReference>
<dbReference type="PANTHER" id="PTHR46011">
    <property type="entry name" value="NUCLEAR HORMONE RECEPTOR FAMILY MEMBER NHR-86-RELATED"/>
    <property type="match status" value="1"/>
</dbReference>
<dbReference type="SMART" id="SM00399">
    <property type="entry name" value="ZnF_C4"/>
    <property type="match status" value="1"/>
</dbReference>
<dbReference type="SUPFAM" id="SSF54001">
    <property type="entry name" value="Cysteine proteinases"/>
    <property type="match status" value="1"/>
</dbReference>
<dbReference type="GO" id="GO:0008270">
    <property type="term" value="F:zinc ion binding"/>
    <property type="evidence" value="ECO:0007669"/>
    <property type="project" value="UniProtKB-KW"/>
</dbReference>
<evidence type="ECO:0000256" key="6">
    <source>
        <dbReference type="ARBA" id="ARBA00023015"/>
    </source>
</evidence>
<evidence type="ECO:0000256" key="1">
    <source>
        <dbReference type="ARBA" id="ARBA00004123"/>
    </source>
</evidence>
<keyword evidence="7 11" id="KW-0238">DNA-binding</keyword>
<dbReference type="InterPro" id="IPR038765">
    <property type="entry name" value="Papain-like_cys_pep_sf"/>
</dbReference>
<feature type="compositionally biased region" description="Low complexity" evidence="12">
    <location>
        <begin position="91"/>
        <end position="108"/>
    </location>
</feature>
<keyword evidence="8 11" id="KW-0804">Transcription</keyword>
<evidence type="ECO:0000256" key="2">
    <source>
        <dbReference type="ARBA" id="ARBA00005993"/>
    </source>
</evidence>
<comment type="subcellular location">
    <subcellularLocation>
        <location evidence="1 11">Nucleus</location>
    </subcellularLocation>
</comment>
<dbReference type="InterPro" id="IPR001628">
    <property type="entry name" value="Znf_hrmn_rcpt"/>
</dbReference>
<evidence type="ECO:0000256" key="5">
    <source>
        <dbReference type="ARBA" id="ARBA00022833"/>
    </source>
</evidence>
<dbReference type="AlphaFoldDB" id="A0AAE9DHM7"/>
<dbReference type="Pfam" id="PF00104">
    <property type="entry name" value="Hormone_recep"/>
    <property type="match status" value="1"/>
</dbReference>
<dbReference type="Gene3D" id="3.30.50.10">
    <property type="entry name" value="Erythroid Transcription Factor GATA-1, subunit A"/>
    <property type="match status" value="1"/>
</dbReference>
<evidence type="ECO:0000259" key="14">
    <source>
        <dbReference type="PROSITE" id="PS51843"/>
    </source>
</evidence>
<dbReference type="Proteomes" id="UP000827892">
    <property type="component" value="Chromosome II"/>
</dbReference>
<dbReference type="PANTHER" id="PTHR46011:SF18">
    <property type="entry name" value="NR LBD DOMAIN-CONTAINING PROTEIN-RELATED"/>
    <property type="match status" value="1"/>
</dbReference>
<gene>
    <name evidence="15" type="ORF">L3Y34_017106</name>
</gene>
<evidence type="ECO:0000259" key="13">
    <source>
        <dbReference type="PROSITE" id="PS51030"/>
    </source>
</evidence>
<feature type="region of interest" description="Disordered" evidence="12">
    <location>
        <begin position="458"/>
        <end position="500"/>
    </location>
</feature>
<feature type="region of interest" description="Disordered" evidence="12">
    <location>
        <begin position="81"/>
        <end position="108"/>
    </location>
</feature>
<dbReference type="GO" id="GO:0005634">
    <property type="term" value="C:nucleus"/>
    <property type="evidence" value="ECO:0007669"/>
    <property type="project" value="UniProtKB-SubCell"/>
</dbReference>
<dbReference type="SMART" id="SM00430">
    <property type="entry name" value="HOLI"/>
    <property type="match status" value="1"/>
</dbReference>
<sequence>MRIPKTNSKCAICLEDGDGFHFGAEACKACAAFFRRSISQTKRYVCRGNGDCDVTINIRCMCRSCRFSKCLQVGMNPMGVQLKKESPKSPTPDLTPSIPTPSSSNPTRRSLLLLDLPESYNDSMPLLTRMRTNWQKLTNARLVIHKNEGQSLFEKRVSRAIDYKECINQGMKDVALTSDWISWCFEDFVKLPIEQKSALFRSFYTSYYILEGAFMSQLNNRADAIFFPSGDYIDMNQLELFYKTIDFKQPLEKEQIDDIFKPSFLMNQRILIKPMMSENLDIFEYFSLTTYLLWDTTLEETSEECSRTGKRVKDQVMKELSFYMKNVKKIEEPGIRIAAIVNLLPAVFKNVSGDHISDDRRLENSKNFVNTTSKGKIRRVHQKRKVHPSGESRIETKDGAPPISKRAAEAPGLSAVSLQPLDFFTNSSHASSLYSNTAFRVPGASAFDYSSPNQWQTSSYITSSSTHTPEYSDWSLPTNSEVRRNEPNPSFSWNSTPQNTQMTTDLITTSQFQVQQKLIEQPGFLDAKRSQRKELNNQNLSSLSICLLNPPVNNSFNQEIRFCDLIHLQPERWLNEYLIEFSIDRLASEYLNPEQQKTVHLFDTTFFRRRAEEIVTAVPNKTLITLIF</sequence>
<evidence type="ECO:0000256" key="10">
    <source>
        <dbReference type="ARBA" id="ARBA00023242"/>
    </source>
</evidence>
<dbReference type="InterPro" id="IPR013088">
    <property type="entry name" value="Znf_NHR/GATA"/>
</dbReference>
<dbReference type="Gene3D" id="3.40.395.10">
    <property type="entry name" value="Adenoviral Proteinase, Chain A"/>
    <property type="match status" value="1"/>
</dbReference>
<comment type="similarity">
    <text evidence="2 11">Belongs to the nuclear hormone receptor family.</text>
</comment>
<evidence type="ECO:0000313" key="15">
    <source>
        <dbReference type="EMBL" id="ULU04078.1"/>
    </source>
</evidence>
<evidence type="ECO:0000256" key="7">
    <source>
        <dbReference type="ARBA" id="ARBA00023125"/>
    </source>
</evidence>
<evidence type="ECO:0000256" key="12">
    <source>
        <dbReference type="SAM" id="MobiDB-lite"/>
    </source>
</evidence>
<keyword evidence="9 11" id="KW-0675">Receptor</keyword>
<dbReference type="CDD" id="cd06960">
    <property type="entry name" value="NR_DBD_HNF4A"/>
    <property type="match status" value="1"/>
</dbReference>
<dbReference type="SUPFAM" id="SSF48508">
    <property type="entry name" value="Nuclear receptor ligand-binding domain"/>
    <property type="match status" value="1"/>
</dbReference>
<dbReference type="EMBL" id="CP090892">
    <property type="protein sequence ID" value="ULU04078.1"/>
    <property type="molecule type" value="Genomic_DNA"/>
</dbReference>
<keyword evidence="5 11" id="KW-0862">Zinc</keyword>
<proteinExistence type="inferred from homology"/>
<dbReference type="PROSITE" id="PS51843">
    <property type="entry name" value="NR_LBD"/>
    <property type="match status" value="1"/>
</dbReference>
<evidence type="ECO:0000256" key="8">
    <source>
        <dbReference type="ARBA" id="ARBA00023163"/>
    </source>
</evidence>
<dbReference type="Pfam" id="PF00105">
    <property type="entry name" value="zf-C4"/>
    <property type="match status" value="1"/>
</dbReference>
<keyword evidence="6 11" id="KW-0805">Transcription regulation</keyword>
<evidence type="ECO:0000256" key="4">
    <source>
        <dbReference type="ARBA" id="ARBA00022771"/>
    </source>
</evidence>
<dbReference type="InterPro" id="IPR049636">
    <property type="entry name" value="HNF4-like_DBD"/>
</dbReference>
<dbReference type="InterPro" id="IPR000536">
    <property type="entry name" value="Nucl_hrmn_rcpt_lig-bd"/>
</dbReference>
<evidence type="ECO:0000256" key="9">
    <source>
        <dbReference type="ARBA" id="ARBA00023170"/>
    </source>
</evidence>
<dbReference type="PRINTS" id="PR00047">
    <property type="entry name" value="STROIDFINGER"/>
</dbReference>
<organism evidence="15 16">
    <name type="scientific">Caenorhabditis briggsae</name>
    <dbReference type="NCBI Taxonomy" id="6238"/>
    <lineage>
        <taxon>Eukaryota</taxon>
        <taxon>Metazoa</taxon>
        <taxon>Ecdysozoa</taxon>
        <taxon>Nematoda</taxon>
        <taxon>Chromadorea</taxon>
        <taxon>Rhabditida</taxon>
        <taxon>Rhabditina</taxon>
        <taxon>Rhabditomorpha</taxon>
        <taxon>Rhabditoidea</taxon>
        <taxon>Rhabditidae</taxon>
        <taxon>Peloderinae</taxon>
        <taxon>Caenorhabditis</taxon>
    </lineage>
</organism>
<feature type="domain" description="NR LBD" evidence="14">
    <location>
        <begin position="133"/>
        <end position="381"/>
    </location>
</feature>
<dbReference type="PROSITE" id="PS51030">
    <property type="entry name" value="NUCLEAR_REC_DBD_2"/>
    <property type="match status" value="1"/>
</dbReference>
<feature type="region of interest" description="Disordered" evidence="12">
    <location>
        <begin position="382"/>
        <end position="405"/>
    </location>
</feature>
<keyword evidence="10 11" id="KW-0539">Nucleus</keyword>
<dbReference type="PROSITE" id="PS00031">
    <property type="entry name" value="NUCLEAR_REC_DBD_1"/>
    <property type="match status" value="1"/>
</dbReference>
<feature type="compositionally biased region" description="Polar residues" evidence="12">
    <location>
        <begin position="487"/>
        <end position="500"/>
    </location>
</feature>
<feature type="compositionally biased region" description="Low complexity" evidence="12">
    <location>
        <begin position="458"/>
        <end position="468"/>
    </location>
</feature>
<accession>A0AAE9DHM7</accession>
<dbReference type="GO" id="GO:0000978">
    <property type="term" value="F:RNA polymerase II cis-regulatory region sequence-specific DNA binding"/>
    <property type="evidence" value="ECO:0007669"/>
    <property type="project" value="InterPro"/>
</dbReference>
<keyword evidence="3 11" id="KW-0479">Metal-binding</keyword>
<feature type="domain" description="Nuclear receptor" evidence="13">
    <location>
        <begin position="7"/>
        <end position="82"/>
    </location>
</feature>
<evidence type="ECO:0000256" key="3">
    <source>
        <dbReference type="ARBA" id="ARBA00022723"/>
    </source>
</evidence>
<keyword evidence="4 11" id="KW-0863">Zinc-finger</keyword>
<dbReference type="SUPFAM" id="SSF57716">
    <property type="entry name" value="Glucocorticoid receptor-like (DNA-binding domain)"/>
    <property type="match status" value="1"/>
</dbReference>
<protein>
    <submittedName>
        <fullName evidence="15">Uncharacterized protein</fullName>
    </submittedName>
</protein>
<evidence type="ECO:0000256" key="11">
    <source>
        <dbReference type="RuleBase" id="RU004334"/>
    </source>
</evidence>
<feature type="compositionally biased region" description="Basic and acidic residues" evidence="12">
    <location>
        <begin position="388"/>
        <end position="398"/>
    </location>
</feature>
<dbReference type="GO" id="GO:0003700">
    <property type="term" value="F:DNA-binding transcription factor activity"/>
    <property type="evidence" value="ECO:0007669"/>
    <property type="project" value="InterPro"/>
</dbReference>
<reference evidence="15 16" key="1">
    <citation type="submission" date="2022-05" db="EMBL/GenBank/DDBJ databases">
        <title>Chromosome-level reference genomes for two strains of Caenorhabditis briggsae: an improved platform for comparative genomics.</title>
        <authorList>
            <person name="Stevens L."/>
            <person name="Andersen E.C."/>
        </authorList>
    </citation>
    <scope>NUCLEOTIDE SEQUENCE [LARGE SCALE GENOMIC DNA]</scope>
    <source>
        <strain evidence="15">QX1410_ONT</strain>
        <tissue evidence="15">Whole-organism</tissue>
    </source>
</reference>
<name>A0AAE9DHM7_CAEBR</name>
<dbReference type="InterPro" id="IPR035500">
    <property type="entry name" value="NHR-like_dom_sf"/>
</dbReference>